<accession>A0A1N6YZR2</accession>
<gene>
    <name evidence="2" type="ORF">HDF22_005382</name>
    <name evidence="1" type="ORF">HDF23_002672</name>
</gene>
<evidence type="ECO:0000313" key="1">
    <source>
        <dbReference type="EMBL" id="MBB6109923.1"/>
    </source>
</evidence>
<dbReference type="EMBL" id="JACHCB010000005">
    <property type="protein sequence ID" value="MBB6109923.1"/>
    <property type="molecule type" value="Genomic_DNA"/>
</dbReference>
<reference evidence="3 4" key="1">
    <citation type="submission" date="2020-08" db="EMBL/GenBank/DDBJ databases">
        <title>Genomic Encyclopedia of Type Strains, Phase IV (KMG-V): Genome sequencing to study the core and pangenomes of soil and plant-associated prokaryotes.</title>
        <authorList>
            <person name="Whitman W."/>
        </authorList>
    </citation>
    <scope>NUCLEOTIDE SEQUENCE [LARGE SCALE GENOMIC DNA]</scope>
    <source>
        <strain evidence="1 3">ANJLi2</strain>
        <strain evidence="2 4">MP601</strain>
    </source>
</reference>
<dbReference type="Proteomes" id="UP000548326">
    <property type="component" value="Unassembled WGS sequence"/>
</dbReference>
<evidence type="ECO:0000313" key="3">
    <source>
        <dbReference type="Proteomes" id="UP000541583"/>
    </source>
</evidence>
<keyword evidence="3" id="KW-1185">Reference proteome</keyword>
<name>A0A1N6YZR2_9SPHI</name>
<proteinExistence type="predicted"/>
<dbReference type="Proteomes" id="UP000541583">
    <property type="component" value="Unassembled WGS sequence"/>
</dbReference>
<dbReference type="EMBL" id="JACHCA010000021">
    <property type="protein sequence ID" value="MBB6131231.1"/>
    <property type="molecule type" value="Genomic_DNA"/>
</dbReference>
<sequence length="42" mass="4997">MRLAICMNMFRDNFFNTYQHIFYEKVNDICLPVCSVSAYANI</sequence>
<organism evidence="2 4">
    <name type="scientific">Mucilaginibacter lappiensis</name>
    <dbReference type="NCBI Taxonomy" id="354630"/>
    <lineage>
        <taxon>Bacteria</taxon>
        <taxon>Pseudomonadati</taxon>
        <taxon>Bacteroidota</taxon>
        <taxon>Sphingobacteriia</taxon>
        <taxon>Sphingobacteriales</taxon>
        <taxon>Sphingobacteriaceae</taxon>
        <taxon>Mucilaginibacter</taxon>
    </lineage>
</organism>
<protein>
    <submittedName>
        <fullName evidence="2">Uncharacterized protein</fullName>
    </submittedName>
</protein>
<evidence type="ECO:0000313" key="4">
    <source>
        <dbReference type="Proteomes" id="UP000548326"/>
    </source>
</evidence>
<dbReference type="AlphaFoldDB" id="A0A1N6YZR2"/>
<evidence type="ECO:0000313" key="2">
    <source>
        <dbReference type="EMBL" id="MBB6131231.1"/>
    </source>
</evidence>
<comment type="caution">
    <text evidence="2">The sequence shown here is derived from an EMBL/GenBank/DDBJ whole genome shotgun (WGS) entry which is preliminary data.</text>
</comment>